<dbReference type="Proteomes" id="UP000030104">
    <property type="component" value="Unassembled WGS sequence"/>
</dbReference>
<dbReference type="EMBL" id="JQGA01000595">
    <property type="protein sequence ID" value="KGO74630.1"/>
    <property type="molecule type" value="Genomic_DNA"/>
</dbReference>
<evidence type="ECO:0000313" key="3">
    <source>
        <dbReference type="Proteomes" id="UP000030104"/>
    </source>
</evidence>
<protein>
    <submittedName>
        <fullName evidence="2">Uncharacterized protein</fullName>
    </submittedName>
</protein>
<dbReference type="STRING" id="40296.A0A0A2LDC9"/>
<evidence type="ECO:0000313" key="2">
    <source>
        <dbReference type="EMBL" id="KGO74630.1"/>
    </source>
</evidence>
<evidence type="ECO:0000256" key="1">
    <source>
        <dbReference type="SAM" id="MobiDB-lite"/>
    </source>
</evidence>
<sequence>MSAKRPRVVSPVRYNRLPIPETDLDASLPYHRILYPRLIPRTDSQVWGLHQSAELRALHALETTPENEQLIRTHHPALRLHDLVYVSHPQYGPEVWLVKGACGDIEAGGRPLHPYPEDRLNLQPLGRVLTPRSPWKEDYLFQNSINPRKLLSAEKIDALRELFPAAVGARIFVSGFLVVLFNSLHDIQAVYERDWIMEVGGLQVVYDKYRLEPSADAVTSGMEVCEKPESLYGQGCLGLRIRMADGKEAITTVTHGFVRNPQRSRMTMMFSEWVLRAKSALLRFRRPPSQSETCAVGVVRNSNKNSPIGKEVWLATEKKRIGVISHTFDDPSPVLPYPAGYRHDLSLIMDDNLPQLVSPPGYPVVSEWASYSSALSGSDVYAARMNTVVGNWVLLEGTVDPEAVRNATVIGTQYLWDRTACSQSASLLWKTNEPSSPAVGWSGSVLCLGRPTDESSRAVVFQNFQVPCTTLVNPKSGPTHQAIVKGGFLLPESIRSSRICTSNDQHRERNSDTFPRRNRENAGSDRRVFSAL</sequence>
<reference evidence="2 3" key="1">
    <citation type="journal article" date="2015" name="Mol. Plant Microbe Interact.">
        <title>Genome, transcriptome, and functional analyses of Penicillium expansum provide new insights into secondary metabolism and pathogenicity.</title>
        <authorList>
            <person name="Ballester A.R."/>
            <person name="Marcet-Houben M."/>
            <person name="Levin E."/>
            <person name="Sela N."/>
            <person name="Selma-Lazaro C."/>
            <person name="Carmona L."/>
            <person name="Wisniewski M."/>
            <person name="Droby S."/>
            <person name="Gonzalez-Candelas L."/>
            <person name="Gabaldon T."/>
        </authorList>
    </citation>
    <scope>NUCLEOTIDE SEQUENCE [LARGE SCALE GENOMIC DNA]</scope>
    <source>
        <strain evidence="2 3">PHI-1</strain>
    </source>
</reference>
<proteinExistence type="predicted"/>
<dbReference type="HOGENOM" id="CLU_036425_0_0_1"/>
<gene>
    <name evidence="2" type="ORF">PITC_002750</name>
</gene>
<feature type="region of interest" description="Disordered" evidence="1">
    <location>
        <begin position="500"/>
        <end position="532"/>
    </location>
</feature>
<keyword evidence="3" id="KW-1185">Reference proteome</keyword>
<feature type="compositionally biased region" description="Basic and acidic residues" evidence="1">
    <location>
        <begin position="504"/>
        <end position="532"/>
    </location>
</feature>
<accession>A0A0A2LDC9</accession>
<dbReference type="AlphaFoldDB" id="A0A0A2LDC9"/>
<comment type="caution">
    <text evidence="2">The sequence shown here is derived from an EMBL/GenBank/DDBJ whole genome shotgun (WGS) entry which is preliminary data.</text>
</comment>
<organism evidence="2 3">
    <name type="scientific">Penicillium italicum</name>
    <name type="common">Blue mold</name>
    <dbReference type="NCBI Taxonomy" id="40296"/>
    <lineage>
        <taxon>Eukaryota</taxon>
        <taxon>Fungi</taxon>
        <taxon>Dikarya</taxon>
        <taxon>Ascomycota</taxon>
        <taxon>Pezizomycotina</taxon>
        <taxon>Eurotiomycetes</taxon>
        <taxon>Eurotiomycetidae</taxon>
        <taxon>Eurotiales</taxon>
        <taxon>Aspergillaceae</taxon>
        <taxon>Penicillium</taxon>
    </lineage>
</organism>
<dbReference type="OrthoDB" id="3009558at2759"/>
<name>A0A0A2LDC9_PENIT</name>
<dbReference type="PhylomeDB" id="A0A0A2LDC9"/>
<dbReference type="OMA" id="VSHPQYG"/>